<dbReference type="STRING" id="1962263.BS637_10200"/>
<dbReference type="Pfam" id="PF04029">
    <property type="entry name" value="2-ph_phosp"/>
    <property type="match status" value="1"/>
</dbReference>
<organism evidence="9 10">
    <name type="scientific">Clostridium tepidum</name>
    <dbReference type="NCBI Taxonomy" id="1962263"/>
    <lineage>
        <taxon>Bacteria</taxon>
        <taxon>Bacillati</taxon>
        <taxon>Bacillota</taxon>
        <taxon>Clostridia</taxon>
        <taxon>Eubacteriales</taxon>
        <taxon>Clostridiaceae</taxon>
        <taxon>Clostridium</taxon>
    </lineage>
</organism>
<evidence type="ECO:0000256" key="1">
    <source>
        <dbReference type="ARBA" id="ARBA00001946"/>
    </source>
</evidence>
<sequence>MNIDIVISADHVDEKRLVNKTVVVIDILRATSVIITAINNKCKRVIPVLTIEEAKDIAKNSKEEVILGGERNALKIDGFNFSNSPLEYTKQFVENKTIILSTTNGTRAINNSFNAKTILISALINSKATAKAIDKLDEDLIIINSGTNGQFSMDDFICGGYLIDCLLKIRKDLKLSDIAKTAHYVYENNRDIKSFVQKAKHYKRLKSLDLEKDLEYCFQKDIINVVPQYKDGYITKLNI</sequence>
<evidence type="ECO:0000256" key="4">
    <source>
        <dbReference type="ARBA" id="ARBA00021948"/>
    </source>
</evidence>
<dbReference type="RefSeq" id="WP_078054455.1">
    <property type="nucleotide sequence ID" value="NZ_MRAE01000004.1"/>
</dbReference>
<dbReference type="GO" id="GO:0000287">
    <property type="term" value="F:magnesium ion binding"/>
    <property type="evidence" value="ECO:0007669"/>
    <property type="project" value="UniProtKB-UniRule"/>
</dbReference>
<dbReference type="HAMAP" id="MF_00490">
    <property type="entry name" value="ComB"/>
    <property type="match status" value="1"/>
</dbReference>
<dbReference type="EC" id="3.1.3.71" evidence="3 8"/>
<evidence type="ECO:0000256" key="5">
    <source>
        <dbReference type="ARBA" id="ARBA00022801"/>
    </source>
</evidence>
<dbReference type="PANTHER" id="PTHR37311">
    <property type="entry name" value="2-PHOSPHOSULFOLACTATE PHOSPHATASE-RELATED"/>
    <property type="match status" value="1"/>
</dbReference>
<evidence type="ECO:0000256" key="6">
    <source>
        <dbReference type="ARBA" id="ARBA00022842"/>
    </source>
</evidence>
<evidence type="ECO:0000313" key="10">
    <source>
        <dbReference type="Proteomes" id="UP000190256"/>
    </source>
</evidence>
<comment type="catalytic activity">
    <reaction evidence="7 8">
        <text>(2R)-O-phospho-3-sulfolactate + H2O = (2R)-3-sulfolactate + phosphate</text>
        <dbReference type="Rhea" id="RHEA:23416"/>
        <dbReference type="ChEBI" id="CHEBI:15377"/>
        <dbReference type="ChEBI" id="CHEBI:15597"/>
        <dbReference type="ChEBI" id="CHEBI:43474"/>
        <dbReference type="ChEBI" id="CHEBI:58738"/>
        <dbReference type="EC" id="3.1.3.71"/>
    </reaction>
</comment>
<evidence type="ECO:0000313" key="9">
    <source>
        <dbReference type="EMBL" id="OOO69492.1"/>
    </source>
</evidence>
<dbReference type="EMBL" id="MRAE01000004">
    <property type="protein sequence ID" value="OOO69492.1"/>
    <property type="molecule type" value="Genomic_DNA"/>
</dbReference>
<keyword evidence="5 8" id="KW-0378">Hydrolase</keyword>
<comment type="similarity">
    <text evidence="2 8">Belongs to the ComB family.</text>
</comment>
<dbReference type="Gene3D" id="3.90.1560.10">
    <property type="entry name" value="ComB-like"/>
    <property type="match status" value="1"/>
</dbReference>
<comment type="cofactor">
    <cofactor evidence="1 8">
        <name>Mg(2+)</name>
        <dbReference type="ChEBI" id="CHEBI:18420"/>
    </cofactor>
</comment>
<evidence type="ECO:0000256" key="3">
    <source>
        <dbReference type="ARBA" id="ARBA00012953"/>
    </source>
</evidence>
<dbReference type="PANTHER" id="PTHR37311:SF1">
    <property type="entry name" value="2-PHOSPHOSULFOLACTATE PHOSPHATASE-RELATED"/>
    <property type="match status" value="1"/>
</dbReference>
<comment type="caution">
    <text evidence="9">The sequence shown here is derived from an EMBL/GenBank/DDBJ whole genome shotgun (WGS) entry which is preliminary data.</text>
</comment>
<dbReference type="FunFam" id="3.90.1560.10:FF:000001">
    <property type="entry name" value="Probable 2-phosphosulfolactate phosphatase"/>
    <property type="match status" value="1"/>
</dbReference>
<protein>
    <recommendedName>
        <fullName evidence="4 8">Probable 2-phosphosulfolactate phosphatase</fullName>
        <ecNumber evidence="3 8">3.1.3.71</ecNumber>
    </recommendedName>
</protein>
<evidence type="ECO:0000256" key="2">
    <source>
        <dbReference type="ARBA" id="ARBA00009997"/>
    </source>
</evidence>
<dbReference type="GO" id="GO:0050532">
    <property type="term" value="F:2-phosphosulfolactate phosphatase activity"/>
    <property type="evidence" value="ECO:0007669"/>
    <property type="project" value="UniProtKB-UniRule"/>
</dbReference>
<dbReference type="SUPFAM" id="SSF142823">
    <property type="entry name" value="ComB-like"/>
    <property type="match status" value="1"/>
</dbReference>
<dbReference type="NCBIfam" id="NF002055">
    <property type="entry name" value="PRK00886.1-4"/>
    <property type="match status" value="1"/>
</dbReference>
<evidence type="ECO:0000256" key="7">
    <source>
        <dbReference type="ARBA" id="ARBA00033711"/>
    </source>
</evidence>
<dbReference type="AlphaFoldDB" id="A0A1S9IGT4"/>
<proteinExistence type="inferred from homology"/>
<dbReference type="GO" id="GO:0050545">
    <property type="term" value="F:sulfopyruvate decarboxylase activity"/>
    <property type="evidence" value="ECO:0007669"/>
    <property type="project" value="TreeGrafter"/>
</dbReference>
<keyword evidence="6 8" id="KW-0460">Magnesium</keyword>
<dbReference type="InterPro" id="IPR005238">
    <property type="entry name" value="ComB-like"/>
</dbReference>
<dbReference type="Proteomes" id="UP000190256">
    <property type="component" value="Unassembled WGS sequence"/>
</dbReference>
<reference evidence="9 10" key="1">
    <citation type="submission" date="2016-12" db="EMBL/GenBank/DDBJ databases">
        <title>Clostridium tepidum sp. nov., a close relative of Clostridium sporogenes and Clostridium botulinum Group I.</title>
        <authorList>
            <person name="Dobritsa A.P."/>
            <person name="Kutumbaka K.K."/>
            <person name="Werner K."/>
            <person name="Wiedmann M."/>
            <person name="Asmus A."/>
            <person name="Samadpour M."/>
        </authorList>
    </citation>
    <scope>NUCLEOTIDE SEQUENCE [LARGE SCALE GENOMIC DNA]</scope>
    <source>
        <strain evidence="9 10">IEH 97212</strain>
    </source>
</reference>
<dbReference type="InterPro" id="IPR036702">
    <property type="entry name" value="ComB-like_sf"/>
</dbReference>
<accession>A0A1S9IGT4</accession>
<dbReference type="OrthoDB" id="4913at2"/>
<name>A0A1S9IGT4_9CLOT</name>
<evidence type="ECO:0000256" key="8">
    <source>
        <dbReference type="HAMAP-Rule" id="MF_00490"/>
    </source>
</evidence>
<gene>
    <name evidence="8" type="primary">comB</name>
    <name evidence="9" type="ORF">BS638_02870</name>
</gene>
<dbReference type="NCBIfam" id="NF002052">
    <property type="entry name" value="PRK00886.1-1"/>
    <property type="match status" value="1"/>
</dbReference>